<evidence type="ECO:0000256" key="6">
    <source>
        <dbReference type="ARBA" id="ARBA00022960"/>
    </source>
</evidence>
<feature type="chain" id="PRO_5022177283" evidence="11">
    <location>
        <begin position="24"/>
        <end position="331"/>
    </location>
</feature>
<dbReference type="GO" id="GO:0005576">
    <property type="term" value="C:extracellular region"/>
    <property type="evidence" value="ECO:0007669"/>
    <property type="project" value="TreeGrafter"/>
</dbReference>
<dbReference type="GO" id="GO:0016757">
    <property type="term" value="F:glycosyltransferase activity"/>
    <property type="evidence" value="ECO:0007669"/>
    <property type="project" value="UniProtKB-KW"/>
</dbReference>
<dbReference type="PANTHER" id="PTHR30582">
    <property type="entry name" value="L,D-TRANSPEPTIDASE"/>
    <property type="match status" value="1"/>
</dbReference>
<dbReference type="Proteomes" id="UP000317355">
    <property type="component" value="Unassembled WGS sequence"/>
</dbReference>
<name>A0A558DG22_9GAMM</name>
<evidence type="ECO:0000256" key="4">
    <source>
        <dbReference type="ARBA" id="ARBA00022679"/>
    </source>
</evidence>
<dbReference type="UniPathway" id="UPA00219"/>
<keyword evidence="3" id="KW-0328">Glycosyltransferase</keyword>
<feature type="region of interest" description="Disordered" evidence="10">
    <location>
        <begin position="140"/>
        <end position="168"/>
    </location>
</feature>
<evidence type="ECO:0000256" key="2">
    <source>
        <dbReference type="ARBA" id="ARBA00005992"/>
    </source>
</evidence>
<evidence type="ECO:0000256" key="8">
    <source>
        <dbReference type="ARBA" id="ARBA00023316"/>
    </source>
</evidence>
<dbReference type="InterPro" id="IPR038063">
    <property type="entry name" value="Transpep_catalytic_dom"/>
</dbReference>
<evidence type="ECO:0000256" key="3">
    <source>
        <dbReference type="ARBA" id="ARBA00022676"/>
    </source>
</evidence>
<dbReference type="InterPro" id="IPR005490">
    <property type="entry name" value="LD_TPept_cat_dom"/>
</dbReference>
<feature type="active site" description="Nucleophile" evidence="9">
    <location>
        <position position="205"/>
    </location>
</feature>
<dbReference type="PANTHER" id="PTHR30582:SF24">
    <property type="entry name" value="L,D-TRANSPEPTIDASE ERFK_SRFK-RELATED"/>
    <property type="match status" value="1"/>
</dbReference>
<dbReference type="CDD" id="cd00118">
    <property type="entry name" value="LysM"/>
    <property type="match status" value="1"/>
</dbReference>
<sequence>MNIPQLGLTALLFGLPGSSVALSFPLPSEGNDIVGETREVQTRYEDTFSDIARLNDLGYAELAESNPGVDPWLPGEGTTIVLPARFILPAGPREGIVINLAELRLYYYPKGEGRVITHPLGIGREGWSTPTGSTRIIRKQHKPTWRPPKSVRKEHEEKGDPLPLVVKPGPDNPLGEHALYLSMSGYLIHGTNKPYGVGMRVSHGCIRLYPEDIASLFSQVPVNTPVRIINTPYKAGWENGQLFVEAHPPLSEQREEQGFNFTPMVRAILQAIGEQDLKPDWDAMKLAAKGQRGIPVAVTSAPPTKLHKPLLSPQSNLLLSNSLDQMEPETD</sequence>
<evidence type="ECO:0000256" key="10">
    <source>
        <dbReference type="SAM" id="MobiDB-lite"/>
    </source>
</evidence>
<keyword evidence="4" id="KW-0808">Transferase</keyword>
<evidence type="ECO:0000256" key="7">
    <source>
        <dbReference type="ARBA" id="ARBA00022984"/>
    </source>
</evidence>
<keyword evidence="6 9" id="KW-0133">Cell shape</keyword>
<dbReference type="InterPro" id="IPR050979">
    <property type="entry name" value="LD-transpeptidase"/>
</dbReference>
<keyword evidence="7 9" id="KW-0573">Peptidoglycan synthesis</keyword>
<keyword evidence="5" id="KW-0378">Hydrolase</keyword>
<dbReference type="InterPro" id="IPR018392">
    <property type="entry name" value="LysM"/>
</dbReference>
<dbReference type="CDD" id="cd16913">
    <property type="entry name" value="YkuD_like"/>
    <property type="match status" value="1"/>
</dbReference>
<accession>A0A558DG22</accession>
<feature type="signal peptide" evidence="11">
    <location>
        <begin position="1"/>
        <end position="23"/>
    </location>
</feature>
<dbReference type="PROSITE" id="PS52029">
    <property type="entry name" value="LD_TPASE"/>
    <property type="match status" value="1"/>
</dbReference>
<feature type="compositionally biased region" description="Basic residues" evidence="10">
    <location>
        <begin position="140"/>
        <end position="150"/>
    </location>
</feature>
<comment type="pathway">
    <text evidence="1 9">Cell wall biogenesis; peptidoglycan biosynthesis.</text>
</comment>
<evidence type="ECO:0000256" key="1">
    <source>
        <dbReference type="ARBA" id="ARBA00004752"/>
    </source>
</evidence>
<reference evidence="13 14" key="1">
    <citation type="submission" date="2019-07" db="EMBL/GenBank/DDBJ databases">
        <title>The pathways for chlorine oxyanion respiration interact through the shared metabolite chlorate.</title>
        <authorList>
            <person name="Barnum T.P."/>
            <person name="Cheng Y."/>
            <person name="Hill K.A."/>
            <person name="Lucas L.N."/>
            <person name="Carlson H.K."/>
            <person name="Coates J.D."/>
        </authorList>
    </citation>
    <scope>NUCLEOTIDE SEQUENCE [LARGE SCALE GENOMIC DNA]</scope>
    <source>
        <strain evidence="13">BK-3</strain>
    </source>
</reference>
<feature type="compositionally biased region" description="Basic and acidic residues" evidence="10">
    <location>
        <begin position="151"/>
        <end position="160"/>
    </location>
</feature>
<evidence type="ECO:0000259" key="12">
    <source>
        <dbReference type="PROSITE" id="PS52029"/>
    </source>
</evidence>
<comment type="similarity">
    <text evidence="2">Belongs to the YkuD family.</text>
</comment>
<gene>
    <name evidence="13" type="ORF">FHK82_03120</name>
</gene>
<dbReference type="Pfam" id="PF03734">
    <property type="entry name" value="YkuD"/>
    <property type="match status" value="1"/>
</dbReference>
<dbReference type="EMBL" id="VMRY01000003">
    <property type="protein sequence ID" value="TVT59981.1"/>
    <property type="molecule type" value="Genomic_DNA"/>
</dbReference>
<protein>
    <submittedName>
        <fullName evidence="13">L,D-transpeptidase family protein</fullName>
    </submittedName>
</protein>
<dbReference type="GO" id="GO:0071555">
    <property type="term" value="P:cell wall organization"/>
    <property type="evidence" value="ECO:0007669"/>
    <property type="project" value="UniProtKB-UniRule"/>
</dbReference>
<dbReference type="GO" id="GO:0018104">
    <property type="term" value="P:peptidoglycan-protein cross-linking"/>
    <property type="evidence" value="ECO:0007669"/>
    <property type="project" value="TreeGrafter"/>
</dbReference>
<dbReference type="GO" id="GO:0071972">
    <property type="term" value="F:peptidoglycan L,D-transpeptidase activity"/>
    <property type="evidence" value="ECO:0007669"/>
    <property type="project" value="TreeGrafter"/>
</dbReference>
<comment type="caution">
    <text evidence="13">The sequence shown here is derived from an EMBL/GenBank/DDBJ whole genome shotgun (WGS) entry which is preliminary data.</text>
</comment>
<evidence type="ECO:0000256" key="9">
    <source>
        <dbReference type="PROSITE-ProRule" id="PRU01373"/>
    </source>
</evidence>
<dbReference type="GO" id="GO:0008360">
    <property type="term" value="P:regulation of cell shape"/>
    <property type="evidence" value="ECO:0007669"/>
    <property type="project" value="UniProtKB-UniRule"/>
</dbReference>
<evidence type="ECO:0000313" key="14">
    <source>
        <dbReference type="Proteomes" id="UP000317355"/>
    </source>
</evidence>
<dbReference type="Gene3D" id="2.40.440.10">
    <property type="entry name" value="L,D-transpeptidase catalytic domain-like"/>
    <property type="match status" value="1"/>
</dbReference>
<feature type="active site" description="Proton donor/acceptor" evidence="9">
    <location>
        <position position="189"/>
    </location>
</feature>
<proteinExistence type="inferred from homology"/>
<feature type="domain" description="L,D-TPase catalytic" evidence="12">
    <location>
        <begin position="94"/>
        <end position="229"/>
    </location>
</feature>
<dbReference type="SUPFAM" id="SSF141523">
    <property type="entry name" value="L,D-transpeptidase catalytic domain-like"/>
    <property type="match status" value="1"/>
</dbReference>
<organism evidence="13 14">
    <name type="scientific">Sedimenticola thiotaurini</name>
    <dbReference type="NCBI Taxonomy" id="1543721"/>
    <lineage>
        <taxon>Bacteria</taxon>
        <taxon>Pseudomonadati</taxon>
        <taxon>Pseudomonadota</taxon>
        <taxon>Gammaproteobacteria</taxon>
        <taxon>Chromatiales</taxon>
        <taxon>Sedimenticolaceae</taxon>
        <taxon>Sedimenticola</taxon>
    </lineage>
</organism>
<keyword evidence="11" id="KW-0732">Signal</keyword>
<keyword evidence="8 9" id="KW-0961">Cell wall biogenesis/degradation</keyword>
<dbReference type="AlphaFoldDB" id="A0A558DG22"/>
<evidence type="ECO:0000256" key="11">
    <source>
        <dbReference type="SAM" id="SignalP"/>
    </source>
</evidence>
<evidence type="ECO:0000256" key="5">
    <source>
        <dbReference type="ARBA" id="ARBA00022801"/>
    </source>
</evidence>
<evidence type="ECO:0000313" key="13">
    <source>
        <dbReference type="EMBL" id="TVT59981.1"/>
    </source>
</evidence>